<comment type="caution">
    <text evidence="6">The sequence shown here is derived from an EMBL/GenBank/DDBJ whole genome shotgun (WGS) entry which is preliminary data.</text>
</comment>
<dbReference type="SMART" id="SM00382">
    <property type="entry name" value="AAA"/>
    <property type="match status" value="1"/>
</dbReference>
<accession>A0A8J2FV09</accession>
<dbReference type="InterPro" id="IPR050086">
    <property type="entry name" value="MetN_ABC_transporter-like"/>
</dbReference>
<keyword evidence="4" id="KW-0067">ATP-binding</keyword>
<dbReference type="PROSITE" id="PS50893">
    <property type="entry name" value="ABC_TRANSPORTER_2"/>
    <property type="match status" value="1"/>
</dbReference>
<name>A0A8J2FV09_9BACT</name>
<sequence length="242" mass="26864">MRLELVGITKSYRGTPVLRNIEAHLSGVQCVAILGPSGSGKSTLLRILAGLEVPEEGTVLWEGQPLPNEPARLLQWRRSVGVVFQSFNLFPHLTALQNLVLPLEKAHGYSKSQAKERAWAALAQLRLAEHAHKKPAQLSGGMRQRVAIARALVIEPQILFLDEPTSALDPESAQEVLKLVKEIAEQKRNLVLVTHHVGFARSIADWGIFLAHETILEQGPASQFFVSPQTEELKRFLEKLLF</sequence>
<protein>
    <submittedName>
        <fullName evidence="6">Cystine ABC transporter ATP binding subunit</fullName>
    </submittedName>
</protein>
<dbReference type="SUPFAM" id="SSF52540">
    <property type="entry name" value="P-loop containing nucleoside triphosphate hydrolases"/>
    <property type="match status" value="1"/>
</dbReference>
<dbReference type="EMBL" id="CAJNOB010000001">
    <property type="protein sequence ID" value="CAF0689595.1"/>
    <property type="molecule type" value="Genomic_DNA"/>
</dbReference>
<dbReference type="GO" id="GO:0016887">
    <property type="term" value="F:ATP hydrolysis activity"/>
    <property type="evidence" value="ECO:0007669"/>
    <property type="project" value="InterPro"/>
</dbReference>
<dbReference type="Gene3D" id="3.40.50.300">
    <property type="entry name" value="P-loop containing nucleotide triphosphate hydrolases"/>
    <property type="match status" value="1"/>
</dbReference>
<evidence type="ECO:0000259" key="5">
    <source>
        <dbReference type="PROSITE" id="PS50893"/>
    </source>
</evidence>
<dbReference type="RefSeq" id="WP_174581724.1">
    <property type="nucleotide sequence ID" value="NZ_CAJNOB010000001.1"/>
</dbReference>
<evidence type="ECO:0000313" key="6">
    <source>
        <dbReference type="EMBL" id="CAF0689595.1"/>
    </source>
</evidence>
<dbReference type="PROSITE" id="PS00211">
    <property type="entry name" value="ABC_TRANSPORTER_1"/>
    <property type="match status" value="1"/>
</dbReference>
<gene>
    <name evidence="6" type="primary">tcyN</name>
    <name evidence="6" type="ORF">MPNT_10274</name>
</gene>
<dbReference type="InterPro" id="IPR027417">
    <property type="entry name" value="P-loop_NTPase"/>
</dbReference>
<keyword evidence="2" id="KW-0813">Transport</keyword>
<dbReference type="AlphaFoldDB" id="A0A8J2FV09"/>
<dbReference type="PANTHER" id="PTHR43166:SF4">
    <property type="entry name" value="PHOSPHONATES IMPORT ATP-BINDING PROTEIN PHNC"/>
    <property type="match status" value="1"/>
</dbReference>
<evidence type="ECO:0000256" key="3">
    <source>
        <dbReference type="ARBA" id="ARBA00022741"/>
    </source>
</evidence>
<keyword evidence="7" id="KW-1185">Reference proteome</keyword>
<evidence type="ECO:0000256" key="4">
    <source>
        <dbReference type="ARBA" id="ARBA00022840"/>
    </source>
</evidence>
<organism evidence="6 7">
    <name type="scientific">Candidatus Methylacidithermus pantelleriae</name>
    <dbReference type="NCBI Taxonomy" id="2744239"/>
    <lineage>
        <taxon>Bacteria</taxon>
        <taxon>Pseudomonadati</taxon>
        <taxon>Verrucomicrobiota</taxon>
        <taxon>Methylacidiphilae</taxon>
        <taxon>Methylacidiphilales</taxon>
        <taxon>Methylacidiphilaceae</taxon>
        <taxon>Candidatus Methylacidithermus</taxon>
    </lineage>
</organism>
<dbReference type="PANTHER" id="PTHR43166">
    <property type="entry name" value="AMINO ACID IMPORT ATP-BINDING PROTEIN"/>
    <property type="match status" value="1"/>
</dbReference>
<dbReference type="Proteomes" id="UP000663859">
    <property type="component" value="Unassembled WGS sequence"/>
</dbReference>
<dbReference type="InterPro" id="IPR003439">
    <property type="entry name" value="ABC_transporter-like_ATP-bd"/>
</dbReference>
<dbReference type="InterPro" id="IPR017871">
    <property type="entry name" value="ABC_transporter-like_CS"/>
</dbReference>
<dbReference type="GO" id="GO:0005524">
    <property type="term" value="F:ATP binding"/>
    <property type="evidence" value="ECO:0007669"/>
    <property type="project" value="UniProtKB-KW"/>
</dbReference>
<evidence type="ECO:0000256" key="1">
    <source>
        <dbReference type="ARBA" id="ARBA00005417"/>
    </source>
</evidence>
<keyword evidence="3" id="KW-0547">Nucleotide-binding</keyword>
<reference evidence="6" key="1">
    <citation type="submission" date="2021-02" db="EMBL/GenBank/DDBJ databases">
        <authorList>
            <person name="Cremers G."/>
            <person name="Picone N."/>
        </authorList>
    </citation>
    <scope>NUCLEOTIDE SEQUENCE</scope>
    <source>
        <strain evidence="6">PQ17</strain>
    </source>
</reference>
<comment type="similarity">
    <text evidence="1">Belongs to the ABC transporter superfamily.</text>
</comment>
<dbReference type="Pfam" id="PF00005">
    <property type="entry name" value="ABC_tran"/>
    <property type="match status" value="1"/>
</dbReference>
<evidence type="ECO:0000256" key="2">
    <source>
        <dbReference type="ARBA" id="ARBA00022448"/>
    </source>
</evidence>
<feature type="domain" description="ABC transporter" evidence="5">
    <location>
        <begin position="3"/>
        <end position="237"/>
    </location>
</feature>
<proteinExistence type="inferred from homology"/>
<dbReference type="InterPro" id="IPR003593">
    <property type="entry name" value="AAA+_ATPase"/>
</dbReference>
<evidence type="ECO:0000313" key="7">
    <source>
        <dbReference type="Proteomes" id="UP000663859"/>
    </source>
</evidence>